<proteinExistence type="predicted"/>
<dbReference type="Proteomes" id="UP000887565">
    <property type="component" value="Unplaced"/>
</dbReference>
<dbReference type="AlphaFoldDB" id="A0A915ICD9"/>
<protein>
    <submittedName>
        <fullName evidence="2">Uncharacterized protein</fullName>
    </submittedName>
</protein>
<organism evidence="1 2">
    <name type="scientific">Romanomermis culicivorax</name>
    <name type="common">Nematode worm</name>
    <dbReference type="NCBI Taxonomy" id="13658"/>
    <lineage>
        <taxon>Eukaryota</taxon>
        <taxon>Metazoa</taxon>
        <taxon>Ecdysozoa</taxon>
        <taxon>Nematoda</taxon>
        <taxon>Enoplea</taxon>
        <taxon>Dorylaimia</taxon>
        <taxon>Mermithida</taxon>
        <taxon>Mermithoidea</taxon>
        <taxon>Mermithidae</taxon>
        <taxon>Romanomermis</taxon>
    </lineage>
</organism>
<keyword evidence="1" id="KW-1185">Reference proteome</keyword>
<sequence>MLGKIKPGNSVSFPWRELFIFNLGWNSIRIIEMEILLRDNNERKSTKESKVDLLTYRQCEIHAELNKHSRIITRYD</sequence>
<evidence type="ECO:0000313" key="2">
    <source>
        <dbReference type="WBParaSite" id="nRc.2.0.1.t11849-RA"/>
    </source>
</evidence>
<dbReference type="WBParaSite" id="nRc.2.0.1.t11849-RA">
    <property type="protein sequence ID" value="nRc.2.0.1.t11849-RA"/>
    <property type="gene ID" value="nRc.2.0.1.g11849"/>
</dbReference>
<evidence type="ECO:0000313" key="1">
    <source>
        <dbReference type="Proteomes" id="UP000887565"/>
    </source>
</evidence>
<accession>A0A915ICD9</accession>
<name>A0A915ICD9_ROMCU</name>
<reference evidence="2" key="1">
    <citation type="submission" date="2022-11" db="UniProtKB">
        <authorList>
            <consortium name="WormBaseParasite"/>
        </authorList>
    </citation>
    <scope>IDENTIFICATION</scope>
</reference>